<reference evidence="1" key="1">
    <citation type="submission" date="2023-03" db="EMBL/GenBank/DDBJ databases">
        <title>Massive genome expansion in bonnet fungi (Mycena s.s.) driven by repeated elements and novel gene families across ecological guilds.</title>
        <authorList>
            <consortium name="Lawrence Berkeley National Laboratory"/>
            <person name="Harder C.B."/>
            <person name="Miyauchi S."/>
            <person name="Viragh M."/>
            <person name="Kuo A."/>
            <person name="Thoen E."/>
            <person name="Andreopoulos B."/>
            <person name="Lu D."/>
            <person name="Skrede I."/>
            <person name="Drula E."/>
            <person name="Henrissat B."/>
            <person name="Morin E."/>
            <person name="Kohler A."/>
            <person name="Barry K."/>
            <person name="LaButti K."/>
            <person name="Morin E."/>
            <person name="Salamov A."/>
            <person name="Lipzen A."/>
            <person name="Mereny Z."/>
            <person name="Hegedus B."/>
            <person name="Baldrian P."/>
            <person name="Stursova M."/>
            <person name="Weitz H."/>
            <person name="Taylor A."/>
            <person name="Grigoriev I.V."/>
            <person name="Nagy L.G."/>
            <person name="Martin F."/>
            <person name="Kauserud H."/>
        </authorList>
    </citation>
    <scope>NUCLEOTIDE SEQUENCE</scope>
    <source>
        <strain evidence="1">CBHHK188m</strain>
    </source>
</reference>
<protein>
    <submittedName>
        <fullName evidence="1">Uncharacterized protein</fullName>
    </submittedName>
</protein>
<evidence type="ECO:0000313" key="1">
    <source>
        <dbReference type="EMBL" id="KAJ7743702.1"/>
    </source>
</evidence>
<evidence type="ECO:0000313" key="2">
    <source>
        <dbReference type="Proteomes" id="UP001215280"/>
    </source>
</evidence>
<sequence>VANRIAQLLWNITGYRFIYKLSKKSSASDFVRSYSYYCAQNEAEAKKSQVNDDPRKHRAQMKMCRFPCKGTLQITVDDDNLELPLRLKLKHHQSHLHYVDISINKDIKDFVEGHKQESAVNIWTRVLAQNPTTEVTQKQIYALW</sequence>
<proteinExistence type="predicted"/>
<organism evidence="1 2">
    <name type="scientific">Mycena maculata</name>
    <dbReference type="NCBI Taxonomy" id="230809"/>
    <lineage>
        <taxon>Eukaryota</taxon>
        <taxon>Fungi</taxon>
        <taxon>Dikarya</taxon>
        <taxon>Basidiomycota</taxon>
        <taxon>Agaricomycotina</taxon>
        <taxon>Agaricomycetes</taxon>
        <taxon>Agaricomycetidae</taxon>
        <taxon>Agaricales</taxon>
        <taxon>Marasmiineae</taxon>
        <taxon>Mycenaceae</taxon>
        <taxon>Mycena</taxon>
    </lineage>
</organism>
<feature type="non-terminal residue" evidence="1">
    <location>
        <position position="144"/>
    </location>
</feature>
<dbReference type="Proteomes" id="UP001215280">
    <property type="component" value="Unassembled WGS sequence"/>
</dbReference>
<accession>A0AAD7IJL3</accession>
<dbReference type="EMBL" id="JARJLG010000111">
    <property type="protein sequence ID" value="KAJ7743702.1"/>
    <property type="molecule type" value="Genomic_DNA"/>
</dbReference>
<comment type="caution">
    <text evidence="1">The sequence shown here is derived from an EMBL/GenBank/DDBJ whole genome shotgun (WGS) entry which is preliminary data.</text>
</comment>
<feature type="non-terminal residue" evidence="1">
    <location>
        <position position="1"/>
    </location>
</feature>
<keyword evidence="2" id="KW-1185">Reference proteome</keyword>
<dbReference type="AlphaFoldDB" id="A0AAD7IJL3"/>
<name>A0AAD7IJL3_9AGAR</name>
<gene>
    <name evidence="1" type="ORF">DFH07DRAFT_716055</name>
</gene>